<proteinExistence type="predicted"/>
<evidence type="ECO:0000313" key="1">
    <source>
        <dbReference type="EMBL" id="KAG4305657.1"/>
    </source>
</evidence>
<dbReference type="Proteomes" id="UP000768646">
    <property type="component" value="Unassembled WGS sequence"/>
</dbReference>
<organism evidence="1 2">
    <name type="scientific">Pneumocystis oryctolagi</name>
    <dbReference type="NCBI Taxonomy" id="42067"/>
    <lineage>
        <taxon>Eukaryota</taxon>
        <taxon>Fungi</taxon>
        <taxon>Dikarya</taxon>
        <taxon>Ascomycota</taxon>
        <taxon>Taphrinomycotina</taxon>
        <taxon>Pneumocystomycetes</taxon>
        <taxon>Pneumocystaceae</taxon>
        <taxon>Pneumocystis</taxon>
    </lineage>
</organism>
<keyword evidence="2" id="KW-1185">Reference proteome</keyword>
<accession>A0ACB7CD16</accession>
<gene>
    <name evidence="1" type="ORF">PORY_001213</name>
</gene>
<name>A0ACB7CD16_9ASCO</name>
<protein>
    <submittedName>
        <fullName evidence="1">Uncharacterized protein</fullName>
    </submittedName>
</protein>
<dbReference type="EMBL" id="JABTEG010000003">
    <property type="protein sequence ID" value="KAG4305657.1"/>
    <property type="molecule type" value="Genomic_DNA"/>
</dbReference>
<comment type="caution">
    <text evidence="1">The sequence shown here is derived from an EMBL/GenBank/DDBJ whole genome shotgun (WGS) entry which is preliminary data.</text>
</comment>
<reference evidence="1 2" key="1">
    <citation type="journal article" date="2021" name="Commun. Biol.">
        <title>Genomic insights into the host specific adaptation of the Pneumocystis genus.</title>
        <authorList>
            <person name="Cisse O.H."/>
            <person name="Ma L."/>
            <person name="Dekker J.P."/>
            <person name="Khil P.P."/>
            <person name="Youn J.-H."/>
            <person name="Brenchley J.M."/>
            <person name="Blair R."/>
            <person name="Pahar B."/>
            <person name="Chabe M."/>
            <person name="Van Rompay K.K.A."/>
            <person name="Keesler R."/>
            <person name="Sukura A."/>
            <person name="Hirsch V."/>
            <person name="Kutty G."/>
            <person name="Liu Y."/>
            <person name="Peng L."/>
            <person name="Chen J."/>
            <person name="Song J."/>
            <person name="Weissenbacher-Lang C."/>
            <person name="Xu J."/>
            <person name="Upham N.S."/>
            <person name="Stajich J.E."/>
            <person name="Cuomo C.A."/>
            <person name="Cushion M.T."/>
            <person name="Kovacs J.A."/>
        </authorList>
    </citation>
    <scope>NUCLEOTIDE SEQUENCE [LARGE SCALE GENOMIC DNA]</scope>
    <source>
        <strain evidence="1 2">RABM</strain>
    </source>
</reference>
<evidence type="ECO:0000313" key="2">
    <source>
        <dbReference type="Proteomes" id="UP000768646"/>
    </source>
</evidence>
<sequence>MLNLFFCKKINNCSKSTNFGTRSFFVRTKQQKIFQACIDYKYIRDNSEEIKTRCLKRNNKVSLDNISRIVDLYGIYVEHIKLKNNLLNQRNRLTNNIKQATANENDVVRKKLIDCASKIKKDIQKVETDLRSTKLELLQLGLTIPNDIHPLSPIGPEENAKIVKYINSDKQFYISKPKEHTIIADILNLIDFEAAAKTSGHAFYFLKNEAAIMELALVNYALEKAINAGWEFVVTPSIVRSEVVSACGFQPRDEFNNTQIYFLQCSDKEPTHCLSGTSEILIAGMGINKVLKGRDVPKKTVGISRVYRSEAGARGKETKGLYRVHEFTKVELFVWTDPKESNKMLEDILNFQESIIEELGLYGRVLDMPTFELGASAYKKYDIEVWMPGRGAWGEVTSCSNCTDYQTRRLNTRYMAYPGDKLTWPHTLNGTLVAIPRLIIAILETYQNNDGSIRIPNVLQKYMGGMTTITKKNI</sequence>